<comment type="caution">
    <text evidence="2">The sequence shown here is derived from an EMBL/GenBank/DDBJ whole genome shotgun (WGS) entry which is preliminary data.</text>
</comment>
<evidence type="ECO:0008006" key="4">
    <source>
        <dbReference type="Google" id="ProtNLM"/>
    </source>
</evidence>
<protein>
    <recommendedName>
        <fullName evidence="4">BED-type domain-containing protein</fullName>
    </recommendedName>
</protein>
<evidence type="ECO:0000256" key="1">
    <source>
        <dbReference type="SAM" id="MobiDB-lite"/>
    </source>
</evidence>
<name>A0A8H3QZI8_9GLOM</name>
<dbReference type="EMBL" id="BLAL01000265">
    <property type="protein sequence ID" value="GES98225.1"/>
    <property type="molecule type" value="Genomic_DNA"/>
</dbReference>
<proteinExistence type="predicted"/>
<sequence length="71" mass="8438">MTQSQNKKSARSARDDESYEAAANIRRPKNPVWKHYQQGKEMSARHWQAICKYCDTHWEKGVIYEMENHLA</sequence>
<feature type="region of interest" description="Disordered" evidence="1">
    <location>
        <begin position="1"/>
        <end position="32"/>
    </location>
</feature>
<dbReference type="OrthoDB" id="2323074at2759"/>
<dbReference type="Proteomes" id="UP000615446">
    <property type="component" value="Unassembled WGS sequence"/>
</dbReference>
<accession>A0A8H3QZI8</accession>
<evidence type="ECO:0000313" key="3">
    <source>
        <dbReference type="Proteomes" id="UP000615446"/>
    </source>
</evidence>
<gene>
    <name evidence="2" type="ORF">RCL2_002478000</name>
</gene>
<evidence type="ECO:0000313" key="2">
    <source>
        <dbReference type="EMBL" id="GES98225.1"/>
    </source>
</evidence>
<reference evidence="2" key="1">
    <citation type="submission" date="2019-10" db="EMBL/GenBank/DDBJ databases">
        <title>Conservation and host-specific expression of non-tandemly repeated heterogenous ribosome RNA gene in arbuscular mycorrhizal fungi.</title>
        <authorList>
            <person name="Maeda T."/>
            <person name="Kobayashi Y."/>
            <person name="Nakagawa T."/>
            <person name="Ezawa T."/>
            <person name="Yamaguchi K."/>
            <person name="Bino T."/>
            <person name="Nishimoto Y."/>
            <person name="Shigenobu S."/>
            <person name="Kawaguchi M."/>
        </authorList>
    </citation>
    <scope>NUCLEOTIDE SEQUENCE</scope>
    <source>
        <strain evidence="2">HR1</strain>
    </source>
</reference>
<dbReference type="AlphaFoldDB" id="A0A8H3QZI8"/>
<organism evidence="2 3">
    <name type="scientific">Rhizophagus clarus</name>
    <dbReference type="NCBI Taxonomy" id="94130"/>
    <lineage>
        <taxon>Eukaryota</taxon>
        <taxon>Fungi</taxon>
        <taxon>Fungi incertae sedis</taxon>
        <taxon>Mucoromycota</taxon>
        <taxon>Glomeromycotina</taxon>
        <taxon>Glomeromycetes</taxon>
        <taxon>Glomerales</taxon>
        <taxon>Glomeraceae</taxon>
        <taxon>Rhizophagus</taxon>
    </lineage>
</organism>